<proteinExistence type="inferred from homology"/>
<dbReference type="Pfam" id="PF08263">
    <property type="entry name" value="LRRNT_2"/>
    <property type="match status" value="1"/>
</dbReference>
<evidence type="ECO:0000256" key="9">
    <source>
        <dbReference type="SAM" id="SignalP"/>
    </source>
</evidence>
<evidence type="ECO:0000259" key="10">
    <source>
        <dbReference type="Pfam" id="PF08263"/>
    </source>
</evidence>
<feature type="domain" description="Leucine-rich repeat-containing N-terminal plant-type" evidence="10">
    <location>
        <begin position="30"/>
        <end position="66"/>
    </location>
</feature>
<keyword evidence="3" id="KW-0134">Cell wall</keyword>
<keyword evidence="7" id="KW-0472">Membrane</keyword>
<keyword evidence="5 9" id="KW-0732">Signal</keyword>
<comment type="subcellular location">
    <subcellularLocation>
        <location evidence="2">Membrane</location>
    </subcellularLocation>
    <subcellularLocation>
        <location evidence="1">Secreted</location>
        <location evidence="1">Cell wall</location>
    </subcellularLocation>
</comment>
<evidence type="ECO:0000256" key="6">
    <source>
        <dbReference type="ARBA" id="ARBA00022737"/>
    </source>
</evidence>
<evidence type="ECO:0000256" key="1">
    <source>
        <dbReference type="ARBA" id="ARBA00004191"/>
    </source>
</evidence>
<evidence type="ECO:0000256" key="5">
    <source>
        <dbReference type="ARBA" id="ARBA00022729"/>
    </source>
</evidence>
<dbReference type="InterPro" id="IPR032675">
    <property type="entry name" value="LRR_dom_sf"/>
</dbReference>
<dbReference type="PANTHER" id="PTHR48010">
    <property type="entry name" value="OS05G0588300 PROTEIN"/>
    <property type="match status" value="1"/>
</dbReference>
<keyword evidence="3" id="KW-0964">Secreted</keyword>
<keyword evidence="12" id="KW-1185">Reference proteome</keyword>
<dbReference type="Pfam" id="PF00560">
    <property type="entry name" value="LRR_1"/>
    <property type="match status" value="2"/>
</dbReference>
<evidence type="ECO:0000256" key="4">
    <source>
        <dbReference type="ARBA" id="ARBA00022614"/>
    </source>
</evidence>
<dbReference type="AlphaFoldDB" id="A0AAV0HWF7"/>
<dbReference type="FunFam" id="3.80.10.10:FF:000400">
    <property type="entry name" value="Nuclear pore complex protein NUP107"/>
    <property type="match status" value="1"/>
</dbReference>
<dbReference type="Proteomes" id="UP001154282">
    <property type="component" value="Unassembled WGS sequence"/>
</dbReference>
<dbReference type="GO" id="GO:0016020">
    <property type="term" value="C:membrane"/>
    <property type="evidence" value="ECO:0007669"/>
    <property type="project" value="UniProtKB-SubCell"/>
</dbReference>
<protein>
    <recommendedName>
        <fullName evidence="10">Leucine-rich repeat-containing N-terminal plant-type domain-containing protein</fullName>
    </recommendedName>
</protein>
<dbReference type="PANTHER" id="PTHR48010:SF22">
    <property type="entry name" value="OS09G0376600 PROTEIN"/>
    <property type="match status" value="1"/>
</dbReference>
<comment type="caution">
    <text evidence="11">The sequence shown here is derived from an EMBL/GenBank/DDBJ whole genome shotgun (WGS) entry which is preliminary data.</text>
</comment>
<feature type="signal peptide" evidence="9">
    <location>
        <begin position="1"/>
        <end position="22"/>
    </location>
</feature>
<comment type="similarity">
    <text evidence="8">Belongs to the polygalacturonase-inhibiting protein family.</text>
</comment>
<keyword evidence="6" id="KW-0677">Repeat</keyword>
<dbReference type="InterPro" id="IPR050994">
    <property type="entry name" value="At_inactive_RLKs"/>
</dbReference>
<evidence type="ECO:0000256" key="8">
    <source>
        <dbReference type="ARBA" id="ARBA00038043"/>
    </source>
</evidence>
<dbReference type="Gene3D" id="3.80.10.10">
    <property type="entry name" value="Ribonuclease Inhibitor"/>
    <property type="match status" value="2"/>
</dbReference>
<evidence type="ECO:0000256" key="3">
    <source>
        <dbReference type="ARBA" id="ARBA00022512"/>
    </source>
</evidence>
<evidence type="ECO:0000313" key="12">
    <source>
        <dbReference type="Proteomes" id="UP001154282"/>
    </source>
</evidence>
<evidence type="ECO:0000256" key="2">
    <source>
        <dbReference type="ARBA" id="ARBA00004370"/>
    </source>
</evidence>
<dbReference type="InterPro" id="IPR001611">
    <property type="entry name" value="Leu-rich_rpt"/>
</dbReference>
<dbReference type="InterPro" id="IPR013210">
    <property type="entry name" value="LRR_N_plant-typ"/>
</dbReference>
<sequence length="247" mass="26940">MARIIPIWVLLISATLMISSTSEESPEVTQSLVRFMETLSERTPPPIQNWGWSPGSDPCTWTGVFCHPETRSVTGIILNGYNFTGRFDAASLCHLAPPPSLYVLDLRNNGIFSLLPPEIGECKTLTDLYLAGNRFTGRVPSSISMLGNLGRVDISGNFFAGRIPTELTWISSLVSFKAQNNRLTGEIPLFSVNKLLEFDVSNNDFVGRIPDAYGGFPESCFQGNAGLCGHPLPIACPPAPAQSPSYW</sequence>
<gene>
    <name evidence="11" type="ORF">LITE_LOCUS6362</name>
</gene>
<keyword evidence="4" id="KW-0433">Leucine-rich repeat</keyword>
<name>A0AAV0HWF7_9ROSI</name>
<feature type="chain" id="PRO_5043751340" description="Leucine-rich repeat-containing N-terminal plant-type domain-containing protein" evidence="9">
    <location>
        <begin position="23"/>
        <end position="247"/>
    </location>
</feature>
<accession>A0AAV0HWF7</accession>
<dbReference type="EMBL" id="CAMGYJ010000003">
    <property type="protein sequence ID" value="CAI0389640.1"/>
    <property type="molecule type" value="Genomic_DNA"/>
</dbReference>
<reference evidence="11" key="1">
    <citation type="submission" date="2022-08" db="EMBL/GenBank/DDBJ databases">
        <authorList>
            <person name="Gutierrez-Valencia J."/>
        </authorList>
    </citation>
    <scope>NUCLEOTIDE SEQUENCE</scope>
</reference>
<organism evidence="11 12">
    <name type="scientific">Linum tenue</name>
    <dbReference type="NCBI Taxonomy" id="586396"/>
    <lineage>
        <taxon>Eukaryota</taxon>
        <taxon>Viridiplantae</taxon>
        <taxon>Streptophyta</taxon>
        <taxon>Embryophyta</taxon>
        <taxon>Tracheophyta</taxon>
        <taxon>Spermatophyta</taxon>
        <taxon>Magnoliopsida</taxon>
        <taxon>eudicotyledons</taxon>
        <taxon>Gunneridae</taxon>
        <taxon>Pentapetalae</taxon>
        <taxon>rosids</taxon>
        <taxon>fabids</taxon>
        <taxon>Malpighiales</taxon>
        <taxon>Linaceae</taxon>
        <taxon>Linum</taxon>
    </lineage>
</organism>
<dbReference type="SUPFAM" id="SSF52058">
    <property type="entry name" value="L domain-like"/>
    <property type="match status" value="1"/>
</dbReference>
<evidence type="ECO:0000256" key="7">
    <source>
        <dbReference type="ARBA" id="ARBA00023136"/>
    </source>
</evidence>
<evidence type="ECO:0000313" key="11">
    <source>
        <dbReference type="EMBL" id="CAI0389640.1"/>
    </source>
</evidence>